<name>A0A7W5TW52_9MICC</name>
<evidence type="ECO:0000313" key="3">
    <source>
        <dbReference type="Proteomes" id="UP000547528"/>
    </source>
</evidence>
<dbReference type="Proteomes" id="UP000547528">
    <property type="component" value="Unassembled WGS sequence"/>
</dbReference>
<evidence type="ECO:0000259" key="1">
    <source>
        <dbReference type="Pfam" id="PF01636"/>
    </source>
</evidence>
<dbReference type="InterPro" id="IPR002575">
    <property type="entry name" value="Aminoglycoside_PTrfase"/>
</dbReference>
<keyword evidence="3" id="KW-1185">Reference proteome</keyword>
<gene>
    <name evidence="2" type="ORF">FHX47_001335</name>
</gene>
<dbReference type="InterPro" id="IPR011009">
    <property type="entry name" value="Kinase-like_dom_sf"/>
</dbReference>
<dbReference type="GO" id="GO:0016301">
    <property type="term" value="F:kinase activity"/>
    <property type="evidence" value="ECO:0007669"/>
    <property type="project" value="UniProtKB-KW"/>
</dbReference>
<dbReference type="AlphaFoldDB" id="A0A7W5TW52"/>
<keyword evidence="2" id="KW-0418">Kinase</keyword>
<dbReference type="EMBL" id="JACIBT010000003">
    <property type="protein sequence ID" value="MBB3667714.1"/>
    <property type="molecule type" value="Genomic_DNA"/>
</dbReference>
<evidence type="ECO:0000313" key="2">
    <source>
        <dbReference type="EMBL" id="MBB3667714.1"/>
    </source>
</evidence>
<organism evidence="2 3">
    <name type="scientific">Garicola koreensis</name>
    <dbReference type="NCBI Taxonomy" id="1262554"/>
    <lineage>
        <taxon>Bacteria</taxon>
        <taxon>Bacillati</taxon>
        <taxon>Actinomycetota</taxon>
        <taxon>Actinomycetes</taxon>
        <taxon>Micrococcales</taxon>
        <taxon>Micrococcaceae</taxon>
        <taxon>Garicola</taxon>
    </lineage>
</organism>
<dbReference type="Gene3D" id="3.90.1200.10">
    <property type="match status" value="1"/>
</dbReference>
<accession>A0A7W5TW52</accession>
<proteinExistence type="predicted"/>
<reference evidence="2 3" key="1">
    <citation type="submission" date="2020-08" db="EMBL/GenBank/DDBJ databases">
        <title>Sequencing the genomes of 1000 actinobacteria strains.</title>
        <authorList>
            <person name="Klenk H.-P."/>
        </authorList>
    </citation>
    <scope>NUCLEOTIDE SEQUENCE [LARGE SCALE GENOMIC DNA]</scope>
    <source>
        <strain evidence="2 3">DSM 28238</strain>
    </source>
</reference>
<keyword evidence="2" id="KW-0808">Transferase</keyword>
<feature type="domain" description="Aminoglycoside phosphotransferase" evidence="1">
    <location>
        <begin position="191"/>
        <end position="329"/>
    </location>
</feature>
<dbReference type="Pfam" id="PF01636">
    <property type="entry name" value="APH"/>
    <property type="match status" value="1"/>
</dbReference>
<protein>
    <submittedName>
        <fullName evidence="2">Streptomycin 6-kinase</fullName>
    </submittedName>
</protein>
<comment type="caution">
    <text evidence="2">The sequence shown here is derived from an EMBL/GenBank/DDBJ whole genome shotgun (WGS) entry which is preliminary data.</text>
</comment>
<dbReference type="SUPFAM" id="SSF56112">
    <property type="entry name" value="Protein kinase-like (PK-like)"/>
    <property type="match status" value="1"/>
</dbReference>
<sequence>MTRELERLLRSEDAGDLLASALASTRMQLDSWQLERIYSRPQNHGRSAETSARFRVSAGGRTLTLVASTRTLDHLQLQALGAVRCDSPAGQLYVWAHPNDPELPGLAVAEDPRLLAQRLTPLLGISVHVTATEMLVLRPLRRAVYRVQVSSQLGERVLFLKVVRPKKVAELLQRYAASSLTPRAADAGDGLLVSEAADGWPLTELLYRPSSPNPGMRIDPHAVLAALDSLQPEAMALPPRAAPSTRHRSFVDSLVAAGADRSRLQRLVDRIEAGLMPNPGPTVPTHGDFHPGNLFLTPDGNQATALIDADTVGPGHRGDDLAMLLAHLLVLPSFDAAGYAEVPILVNDLWELVRHEQDAADLPARTAASVISLAPGARSTEQLEHYTTIAESLIGCDQSHILSGKFTG</sequence>
<dbReference type="RefSeq" id="WP_183358138.1">
    <property type="nucleotide sequence ID" value="NZ_BAABKR010000001.1"/>
</dbReference>